<comment type="caution">
    <text evidence="9">The sequence shown here is derived from an EMBL/GenBank/DDBJ whole genome shotgun (WGS) entry which is preliminary data.</text>
</comment>
<comment type="function">
    <text evidence="6">Catalyzes the NADPH-dependent reduction of ketopantoate into pantoic acid.</text>
</comment>
<evidence type="ECO:0000256" key="5">
    <source>
        <dbReference type="ARBA" id="ARBA00032024"/>
    </source>
</evidence>
<comment type="similarity">
    <text evidence="1 6">Belongs to the ketopantoate reductase family.</text>
</comment>
<keyword evidence="4 6" id="KW-0560">Oxidoreductase</keyword>
<dbReference type="Proteomes" id="UP001147782">
    <property type="component" value="Unassembled WGS sequence"/>
</dbReference>
<dbReference type="PANTHER" id="PTHR43765:SF2">
    <property type="entry name" value="2-DEHYDROPANTOATE 2-REDUCTASE"/>
    <property type="match status" value="1"/>
</dbReference>
<evidence type="ECO:0000259" key="7">
    <source>
        <dbReference type="Pfam" id="PF02558"/>
    </source>
</evidence>
<feature type="domain" description="Ketopantoate reductase N-terminal" evidence="7">
    <location>
        <begin position="8"/>
        <end position="151"/>
    </location>
</feature>
<reference evidence="9" key="1">
    <citation type="submission" date="2022-11" db="EMBL/GenBank/DDBJ databases">
        <authorList>
            <person name="Petersen C."/>
        </authorList>
    </citation>
    <scope>NUCLEOTIDE SEQUENCE</scope>
    <source>
        <strain evidence="9">IBT 29864</strain>
    </source>
</reference>
<evidence type="ECO:0000256" key="1">
    <source>
        <dbReference type="ARBA" id="ARBA00007870"/>
    </source>
</evidence>
<dbReference type="InterPro" id="IPR013328">
    <property type="entry name" value="6PGD_dom2"/>
</dbReference>
<protein>
    <recommendedName>
        <fullName evidence="2 6">2-dehydropantoate 2-reductase</fullName>
        <ecNumber evidence="2 6">1.1.1.169</ecNumber>
    </recommendedName>
    <alternativeName>
        <fullName evidence="5 6">Ketopantoate reductase</fullName>
    </alternativeName>
</protein>
<dbReference type="GO" id="GO:0005739">
    <property type="term" value="C:mitochondrion"/>
    <property type="evidence" value="ECO:0007669"/>
    <property type="project" value="TreeGrafter"/>
</dbReference>
<name>A0A9W9RFM7_9EURO</name>
<dbReference type="SUPFAM" id="SSF48179">
    <property type="entry name" value="6-phosphogluconate dehydrogenase C-terminal domain-like"/>
    <property type="match status" value="1"/>
</dbReference>
<dbReference type="EC" id="1.1.1.169" evidence="2 6"/>
<dbReference type="Pfam" id="PF08546">
    <property type="entry name" value="ApbA_C"/>
    <property type="match status" value="1"/>
</dbReference>
<evidence type="ECO:0000256" key="3">
    <source>
        <dbReference type="ARBA" id="ARBA00022857"/>
    </source>
</evidence>
<organism evidence="9 10">
    <name type="scientific">Penicillium cataractarum</name>
    <dbReference type="NCBI Taxonomy" id="2100454"/>
    <lineage>
        <taxon>Eukaryota</taxon>
        <taxon>Fungi</taxon>
        <taxon>Dikarya</taxon>
        <taxon>Ascomycota</taxon>
        <taxon>Pezizomycotina</taxon>
        <taxon>Eurotiomycetes</taxon>
        <taxon>Eurotiomycetidae</taxon>
        <taxon>Eurotiales</taxon>
        <taxon>Aspergillaceae</taxon>
        <taxon>Penicillium</taxon>
    </lineage>
</organism>
<dbReference type="InterPro" id="IPR036291">
    <property type="entry name" value="NAD(P)-bd_dom_sf"/>
</dbReference>
<evidence type="ECO:0000256" key="4">
    <source>
        <dbReference type="ARBA" id="ARBA00023002"/>
    </source>
</evidence>
<keyword evidence="3 6" id="KW-0521">NADP</keyword>
<dbReference type="GeneID" id="81443786"/>
<dbReference type="Gene3D" id="1.10.1040.10">
    <property type="entry name" value="N-(1-d-carboxylethyl)-l-norvaline Dehydrogenase, domain 2"/>
    <property type="match status" value="1"/>
</dbReference>
<dbReference type="NCBIfam" id="TIGR00745">
    <property type="entry name" value="apbA_panE"/>
    <property type="match status" value="1"/>
</dbReference>
<dbReference type="GO" id="GO:0008677">
    <property type="term" value="F:2-dehydropantoate 2-reductase activity"/>
    <property type="evidence" value="ECO:0007669"/>
    <property type="project" value="UniProtKB-EC"/>
</dbReference>
<proteinExistence type="inferred from homology"/>
<dbReference type="Gene3D" id="3.40.50.720">
    <property type="entry name" value="NAD(P)-binding Rossmann-like Domain"/>
    <property type="match status" value="1"/>
</dbReference>
<evidence type="ECO:0000256" key="2">
    <source>
        <dbReference type="ARBA" id="ARBA00013014"/>
    </source>
</evidence>
<dbReference type="GO" id="GO:0050661">
    <property type="term" value="F:NADP binding"/>
    <property type="evidence" value="ECO:0007669"/>
    <property type="project" value="TreeGrafter"/>
</dbReference>
<feature type="domain" description="Ketopantoate reductase C-terminal" evidence="8">
    <location>
        <begin position="185"/>
        <end position="317"/>
    </location>
</feature>
<evidence type="ECO:0000256" key="6">
    <source>
        <dbReference type="RuleBase" id="RU362068"/>
    </source>
</evidence>
<reference evidence="9" key="2">
    <citation type="journal article" date="2023" name="IMA Fungus">
        <title>Comparative genomic study of the Penicillium genus elucidates a diverse pangenome and 15 lateral gene transfer events.</title>
        <authorList>
            <person name="Petersen C."/>
            <person name="Sorensen T."/>
            <person name="Nielsen M.R."/>
            <person name="Sondergaard T.E."/>
            <person name="Sorensen J.L."/>
            <person name="Fitzpatrick D.A."/>
            <person name="Frisvad J.C."/>
            <person name="Nielsen K.L."/>
        </authorList>
    </citation>
    <scope>NUCLEOTIDE SEQUENCE</scope>
    <source>
        <strain evidence="9">IBT 29864</strain>
    </source>
</reference>
<evidence type="ECO:0000259" key="8">
    <source>
        <dbReference type="Pfam" id="PF08546"/>
    </source>
</evidence>
<dbReference type="PANTHER" id="PTHR43765">
    <property type="entry name" value="2-DEHYDROPANTOATE 2-REDUCTASE-RELATED"/>
    <property type="match status" value="1"/>
</dbReference>
<accession>A0A9W9RFM7</accession>
<sequence>MPTSPQSVHILGLGSIGSFLAHSLRSPSLPTPSLRVNDDGSLQEQTGFDAELLTQSPSSSEPIHNLIVAVKASATVSALQPIRHRLGPLSTICLFQNGMGQIEDLNEKVFTDKARRPKYMFGIMRHGVYLRSSTEAILSGLNGRAAIGVVDEGDTSSRQADPRFLLDTLLRSPILRCEELVWKELLQNQLFKLAANCVLNPLTAILDVRNGVIKENPDLQPLIQRLLQEISLVFRSLPEIRDLPRDQKDRFSVPSLEALVMDTIEKTAGNSSSMREDLRKGRATEIEYINGWILRRARELGIECEANTSLMQLVLAKSRVTMGR</sequence>
<comment type="catalytic activity">
    <reaction evidence="6">
        <text>(R)-pantoate + NADP(+) = 2-dehydropantoate + NADPH + H(+)</text>
        <dbReference type="Rhea" id="RHEA:16233"/>
        <dbReference type="ChEBI" id="CHEBI:11561"/>
        <dbReference type="ChEBI" id="CHEBI:15378"/>
        <dbReference type="ChEBI" id="CHEBI:15980"/>
        <dbReference type="ChEBI" id="CHEBI:57783"/>
        <dbReference type="ChEBI" id="CHEBI:58349"/>
        <dbReference type="EC" id="1.1.1.169"/>
    </reaction>
</comment>
<dbReference type="InterPro" id="IPR050838">
    <property type="entry name" value="Ketopantoate_reductase"/>
</dbReference>
<dbReference type="AlphaFoldDB" id="A0A9W9RFM7"/>
<dbReference type="InterPro" id="IPR013332">
    <property type="entry name" value="KPR_N"/>
</dbReference>
<dbReference type="InterPro" id="IPR013752">
    <property type="entry name" value="KPA_reductase"/>
</dbReference>
<keyword evidence="10" id="KW-1185">Reference proteome</keyword>
<dbReference type="RefSeq" id="XP_056550567.1">
    <property type="nucleotide sequence ID" value="XM_056704607.1"/>
</dbReference>
<evidence type="ECO:0000313" key="9">
    <source>
        <dbReference type="EMBL" id="KAJ5359281.1"/>
    </source>
</evidence>
<dbReference type="EMBL" id="JAPZBS010000009">
    <property type="protein sequence ID" value="KAJ5359281.1"/>
    <property type="molecule type" value="Genomic_DNA"/>
</dbReference>
<dbReference type="InterPro" id="IPR003710">
    <property type="entry name" value="ApbA"/>
</dbReference>
<evidence type="ECO:0000313" key="10">
    <source>
        <dbReference type="Proteomes" id="UP001147782"/>
    </source>
</evidence>
<gene>
    <name evidence="9" type="ORF">N7496_011694</name>
</gene>
<dbReference type="OrthoDB" id="73846at2759"/>
<dbReference type="InterPro" id="IPR008927">
    <property type="entry name" value="6-PGluconate_DH-like_C_sf"/>
</dbReference>
<dbReference type="GO" id="GO:0015940">
    <property type="term" value="P:pantothenate biosynthetic process"/>
    <property type="evidence" value="ECO:0007669"/>
    <property type="project" value="InterPro"/>
</dbReference>
<dbReference type="Pfam" id="PF02558">
    <property type="entry name" value="ApbA"/>
    <property type="match status" value="1"/>
</dbReference>
<dbReference type="SUPFAM" id="SSF51735">
    <property type="entry name" value="NAD(P)-binding Rossmann-fold domains"/>
    <property type="match status" value="1"/>
</dbReference>